<dbReference type="Proteomes" id="UP000887013">
    <property type="component" value="Unassembled WGS sequence"/>
</dbReference>
<evidence type="ECO:0000256" key="1">
    <source>
        <dbReference type="SAM" id="MobiDB-lite"/>
    </source>
</evidence>
<dbReference type="EMBL" id="BMAW01035044">
    <property type="protein sequence ID" value="GFU38000.1"/>
    <property type="molecule type" value="Genomic_DNA"/>
</dbReference>
<evidence type="ECO:0000313" key="3">
    <source>
        <dbReference type="Proteomes" id="UP000887013"/>
    </source>
</evidence>
<feature type="region of interest" description="Disordered" evidence="1">
    <location>
        <begin position="153"/>
        <end position="222"/>
    </location>
</feature>
<comment type="caution">
    <text evidence="2">The sequence shown here is derived from an EMBL/GenBank/DDBJ whole genome shotgun (WGS) entry which is preliminary data.</text>
</comment>
<proteinExistence type="predicted"/>
<keyword evidence="3" id="KW-1185">Reference proteome</keyword>
<evidence type="ECO:0000313" key="2">
    <source>
        <dbReference type="EMBL" id="GFU38000.1"/>
    </source>
</evidence>
<gene>
    <name evidence="2" type="ORF">NPIL_365061</name>
</gene>
<protein>
    <submittedName>
        <fullName evidence="2">Uncharacterized protein</fullName>
    </submittedName>
</protein>
<sequence length="222" mass="25598">MAQDDARVGRMLHWRPTDLTPGVGAAVFPVEFFDGSGSVNDFLASLDDNISFYNIPEALQPAYLRNHLTGRALRDRTELEAEYYGSKQRSSQSPTAFILQMLKVSQLLNFVVTEVTIVQHTMSRLAPNVLDYVELRNPTTKAQLLEVATTYESRHASYNPPHRQENYQRAGYQQGNSRPNFDRRRSPDRIQDRRPQYNNGYRQQGSRYPPSGSRQQNYRRLN</sequence>
<name>A0A8X6USB4_NEPPI</name>
<feature type="compositionally biased region" description="Basic and acidic residues" evidence="1">
    <location>
        <begin position="180"/>
        <end position="195"/>
    </location>
</feature>
<organism evidence="2 3">
    <name type="scientific">Nephila pilipes</name>
    <name type="common">Giant wood spider</name>
    <name type="synonym">Nephila maculata</name>
    <dbReference type="NCBI Taxonomy" id="299642"/>
    <lineage>
        <taxon>Eukaryota</taxon>
        <taxon>Metazoa</taxon>
        <taxon>Ecdysozoa</taxon>
        <taxon>Arthropoda</taxon>
        <taxon>Chelicerata</taxon>
        <taxon>Arachnida</taxon>
        <taxon>Araneae</taxon>
        <taxon>Araneomorphae</taxon>
        <taxon>Entelegynae</taxon>
        <taxon>Araneoidea</taxon>
        <taxon>Nephilidae</taxon>
        <taxon>Nephila</taxon>
    </lineage>
</organism>
<accession>A0A8X6USB4</accession>
<feature type="compositionally biased region" description="Polar residues" evidence="1">
    <location>
        <begin position="197"/>
        <end position="222"/>
    </location>
</feature>
<dbReference type="AlphaFoldDB" id="A0A8X6USB4"/>
<reference evidence="2" key="1">
    <citation type="submission" date="2020-08" db="EMBL/GenBank/DDBJ databases">
        <title>Multicomponent nature underlies the extraordinary mechanical properties of spider dragline silk.</title>
        <authorList>
            <person name="Kono N."/>
            <person name="Nakamura H."/>
            <person name="Mori M."/>
            <person name="Yoshida Y."/>
            <person name="Ohtoshi R."/>
            <person name="Malay A.D."/>
            <person name="Moran D.A.P."/>
            <person name="Tomita M."/>
            <person name="Numata K."/>
            <person name="Arakawa K."/>
        </authorList>
    </citation>
    <scope>NUCLEOTIDE SEQUENCE</scope>
</reference>